<feature type="compositionally biased region" description="Polar residues" evidence="1">
    <location>
        <begin position="97"/>
        <end position="115"/>
    </location>
</feature>
<protein>
    <submittedName>
        <fullName evidence="2">Uncharacterized protein</fullName>
    </submittedName>
</protein>
<keyword evidence="3" id="KW-1185">Reference proteome</keyword>
<feature type="region of interest" description="Disordered" evidence="1">
    <location>
        <begin position="323"/>
        <end position="347"/>
    </location>
</feature>
<accession>A0A9P6ZXU5</accession>
<reference evidence="2" key="1">
    <citation type="journal article" date="2020" name="New Phytol.">
        <title>Comparative genomics reveals dynamic genome evolution in host specialist ectomycorrhizal fungi.</title>
        <authorList>
            <person name="Lofgren L.A."/>
            <person name="Nguyen N.H."/>
            <person name="Vilgalys R."/>
            <person name="Ruytinx J."/>
            <person name="Liao H.L."/>
            <person name="Branco S."/>
            <person name="Kuo A."/>
            <person name="LaButti K."/>
            <person name="Lipzen A."/>
            <person name="Andreopoulos W."/>
            <person name="Pangilinan J."/>
            <person name="Riley R."/>
            <person name="Hundley H."/>
            <person name="Na H."/>
            <person name="Barry K."/>
            <person name="Grigoriev I.V."/>
            <person name="Stajich J.E."/>
            <person name="Kennedy P.G."/>
        </authorList>
    </citation>
    <scope>NUCLEOTIDE SEQUENCE</scope>
    <source>
        <strain evidence="2">DOB743</strain>
    </source>
</reference>
<evidence type="ECO:0000313" key="2">
    <source>
        <dbReference type="EMBL" id="KAG1778145.1"/>
    </source>
</evidence>
<feature type="region of interest" description="Disordered" evidence="1">
    <location>
        <begin position="216"/>
        <end position="292"/>
    </location>
</feature>
<organism evidence="2 3">
    <name type="scientific">Suillus placidus</name>
    <dbReference type="NCBI Taxonomy" id="48579"/>
    <lineage>
        <taxon>Eukaryota</taxon>
        <taxon>Fungi</taxon>
        <taxon>Dikarya</taxon>
        <taxon>Basidiomycota</taxon>
        <taxon>Agaricomycotina</taxon>
        <taxon>Agaricomycetes</taxon>
        <taxon>Agaricomycetidae</taxon>
        <taxon>Boletales</taxon>
        <taxon>Suillineae</taxon>
        <taxon>Suillaceae</taxon>
        <taxon>Suillus</taxon>
    </lineage>
</organism>
<comment type="caution">
    <text evidence="2">The sequence shown here is derived from an EMBL/GenBank/DDBJ whole genome shotgun (WGS) entry which is preliminary data.</text>
</comment>
<feature type="compositionally biased region" description="Polar residues" evidence="1">
    <location>
        <begin position="216"/>
        <end position="236"/>
    </location>
</feature>
<dbReference type="EMBL" id="JABBWD010000017">
    <property type="protein sequence ID" value="KAG1778145.1"/>
    <property type="molecule type" value="Genomic_DNA"/>
</dbReference>
<evidence type="ECO:0000256" key="1">
    <source>
        <dbReference type="SAM" id="MobiDB-lite"/>
    </source>
</evidence>
<dbReference type="OrthoDB" id="3222060at2759"/>
<sequence length="490" mass="54466">MFHTFNRFEGVQGGHPVDIKYEAIEDTPLNRRSPSNFTCTFSNTQHCTVSSSPVALRRYSSPGAPSRRTHIQFSSLRQAHSKRDSRKVSDRRATMSHPFSSRGTPSRMLYSQSEASGRRSVDNGQRVMQSPPYALPSAFVQSHGSMDIGPQASGSSLAPTSSLSGAVGDMNIPPPLWNAATRPSYSNAPTSWVSGAHNMQNILPNMQSHIHSTIPYNAPTTDLNTAPQPNHPSATPRSPPFAHTYASQMTFQQDRSPQNSPAVMLGRPGSRMSFDQSRRPSQDAMEEENKHLRQKVKDLELVNEKGRQRIKELEVELAGRSIAGPSIRHPEPSMSTATPAVSSTMPASPAMQASWKARTEARIRLLCSLNRAGNALCSWHDSRRERRIYPPRMAPAGYLNCGCTYEEALFEESLSRHDVGSYHPGDAVRMDPALRNPLLKVLQERYEYRDGDFERNPATGDWIDGEGSTMWEQKLLSGASHSRKRGEDRR</sequence>
<feature type="region of interest" description="Disordered" evidence="1">
    <location>
        <begin position="58"/>
        <end position="130"/>
    </location>
</feature>
<name>A0A9P6ZXU5_9AGAM</name>
<evidence type="ECO:0000313" key="3">
    <source>
        <dbReference type="Proteomes" id="UP000714275"/>
    </source>
</evidence>
<proteinExistence type="predicted"/>
<feature type="compositionally biased region" description="Polar residues" evidence="1">
    <location>
        <begin position="245"/>
        <end position="261"/>
    </location>
</feature>
<dbReference type="Proteomes" id="UP000714275">
    <property type="component" value="Unassembled WGS sequence"/>
</dbReference>
<gene>
    <name evidence="2" type="ORF">EV702DRAFT_1097238</name>
</gene>
<feature type="compositionally biased region" description="Basic and acidic residues" evidence="1">
    <location>
        <begin position="276"/>
        <end position="292"/>
    </location>
</feature>
<dbReference type="AlphaFoldDB" id="A0A9P6ZXU5"/>
<feature type="compositionally biased region" description="Polar residues" evidence="1">
    <location>
        <begin position="333"/>
        <end position="346"/>
    </location>
</feature>